<feature type="region of interest" description="Disordered" evidence="1">
    <location>
        <begin position="552"/>
        <end position="613"/>
    </location>
</feature>
<dbReference type="InterPro" id="IPR011705">
    <property type="entry name" value="BACK"/>
</dbReference>
<dbReference type="CDD" id="cd18186">
    <property type="entry name" value="BTB_POZ_ZBTB_KLHL-like"/>
    <property type="match status" value="1"/>
</dbReference>
<gene>
    <name evidence="3" type="ORF">RB653_010249</name>
</gene>
<evidence type="ECO:0000256" key="1">
    <source>
        <dbReference type="SAM" id="MobiDB-lite"/>
    </source>
</evidence>
<dbReference type="SMART" id="SM00875">
    <property type="entry name" value="BACK"/>
    <property type="match status" value="1"/>
</dbReference>
<dbReference type="SMART" id="SM00225">
    <property type="entry name" value="BTB"/>
    <property type="match status" value="1"/>
</dbReference>
<comment type="caution">
    <text evidence="3">The sequence shown here is derived from an EMBL/GenBank/DDBJ whole genome shotgun (WGS) entry which is preliminary data.</text>
</comment>
<dbReference type="SUPFAM" id="SSF49785">
    <property type="entry name" value="Galactose-binding domain-like"/>
    <property type="match status" value="1"/>
</dbReference>
<dbReference type="Gene3D" id="3.30.710.10">
    <property type="entry name" value="Potassium Channel Kv1.1, Chain A"/>
    <property type="match status" value="1"/>
</dbReference>
<accession>A0AAN7TL95</accession>
<feature type="domain" description="BTB" evidence="2">
    <location>
        <begin position="126"/>
        <end position="181"/>
    </location>
</feature>
<protein>
    <recommendedName>
        <fullName evidence="2">BTB domain-containing protein</fullName>
    </recommendedName>
</protein>
<dbReference type="Gene3D" id="1.25.40.420">
    <property type="match status" value="1"/>
</dbReference>
<dbReference type="Pfam" id="PF07707">
    <property type="entry name" value="BACK"/>
    <property type="match status" value="1"/>
</dbReference>
<evidence type="ECO:0000259" key="2">
    <source>
        <dbReference type="PROSITE" id="PS50097"/>
    </source>
</evidence>
<keyword evidence="4" id="KW-1185">Reference proteome</keyword>
<dbReference type="Proteomes" id="UP001344447">
    <property type="component" value="Unassembled WGS sequence"/>
</dbReference>
<dbReference type="InterPro" id="IPR011333">
    <property type="entry name" value="SKP1/BTB/POZ_sf"/>
</dbReference>
<feature type="compositionally biased region" description="Acidic residues" evidence="1">
    <location>
        <begin position="580"/>
        <end position="613"/>
    </location>
</feature>
<dbReference type="SUPFAM" id="SSF54695">
    <property type="entry name" value="POZ domain"/>
    <property type="match status" value="1"/>
</dbReference>
<dbReference type="Gene3D" id="2.60.120.260">
    <property type="entry name" value="Galactose-binding domain-like"/>
    <property type="match status" value="1"/>
</dbReference>
<sequence length="613" mass="70735">MFLENNLNSNIYNNNNKFIKNQIKKEKMVSQGKNKLIQKYSSDFSYYFNNQELSDIIIQVSENGYLDEDVITMKPIPIPMKNDKKPSFEEIIELINQRNNCLNNSNNNNNKIKNENENETNRIDYFYTHKFVLSARSPVFMKMLSCQMMESNSVIITSHFPRSIFYILLKFLYSGKVEMNASNVLEVLAIADYYQLEDLKDFCGKFSLQTCIDGELDICRVLHASEQYGLDKIKQLCLDYISQHSMDILLSSPNWHLLSEENLIEILEQDNLRVPEVEIFDSLVRWAEKQYSVLLDLDASIADSLNKTDFLRKKLSKPLKSIRFASMFPHQLSSHIEKTNLVDKEILYEAYRYCAAQIPTSINSSSCELRQGVKEFTFQFNGDTNGVLYYFGTCEDMEDYESPVSRKVVTVTSSTMSIGYPHPFVGRQSTNMYTDKEENSYFCVDLGAKHVLCPTYYSMRYGGDSQGSIYAAPKNWMLLGSLDGQEWTPLREHVNDLSLKDGYGIAGWEVKSTHSYRYLKILQTGPNQRDGNELCLCCFEVYGRLVSLEDNNNNTTCSSLTDDESEDDEMKNTTSHIDDDGSDSEQDEDEEQEQEQEQDNNNNEDENDNMDDN</sequence>
<reference evidence="3 4" key="1">
    <citation type="submission" date="2023-11" db="EMBL/GenBank/DDBJ databases">
        <title>Dfirmibasis_genome.</title>
        <authorList>
            <person name="Edelbroek B."/>
            <person name="Kjellin J."/>
            <person name="Jerlstrom-Hultqvist J."/>
            <person name="Soderbom F."/>
        </authorList>
    </citation>
    <scope>NUCLEOTIDE SEQUENCE [LARGE SCALE GENOMIC DNA]</scope>
    <source>
        <strain evidence="3 4">TNS-C-14</strain>
    </source>
</reference>
<proteinExistence type="predicted"/>
<dbReference type="InterPro" id="IPR051481">
    <property type="entry name" value="BTB-POZ/Galectin-3-binding"/>
</dbReference>
<dbReference type="Pfam" id="PF00651">
    <property type="entry name" value="BTB"/>
    <property type="match status" value="1"/>
</dbReference>
<name>A0AAN7TL95_9MYCE</name>
<dbReference type="InterPro" id="IPR008979">
    <property type="entry name" value="Galactose-bd-like_sf"/>
</dbReference>
<dbReference type="PANTHER" id="PTHR24410:SF23">
    <property type="entry name" value="BTB DOMAIN-CONTAINING PROTEIN-RELATED"/>
    <property type="match status" value="1"/>
</dbReference>
<dbReference type="EMBL" id="JAVFKY010000006">
    <property type="protein sequence ID" value="KAK5574994.1"/>
    <property type="molecule type" value="Genomic_DNA"/>
</dbReference>
<evidence type="ECO:0000313" key="3">
    <source>
        <dbReference type="EMBL" id="KAK5574994.1"/>
    </source>
</evidence>
<organism evidence="3 4">
    <name type="scientific">Dictyostelium firmibasis</name>
    <dbReference type="NCBI Taxonomy" id="79012"/>
    <lineage>
        <taxon>Eukaryota</taxon>
        <taxon>Amoebozoa</taxon>
        <taxon>Evosea</taxon>
        <taxon>Eumycetozoa</taxon>
        <taxon>Dictyostelia</taxon>
        <taxon>Dictyosteliales</taxon>
        <taxon>Dictyosteliaceae</taxon>
        <taxon>Dictyostelium</taxon>
    </lineage>
</organism>
<dbReference type="AlphaFoldDB" id="A0AAN7TL95"/>
<evidence type="ECO:0000313" key="4">
    <source>
        <dbReference type="Proteomes" id="UP001344447"/>
    </source>
</evidence>
<dbReference type="InterPro" id="IPR000210">
    <property type="entry name" value="BTB/POZ_dom"/>
</dbReference>
<dbReference type="PROSITE" id="PS50097">
    <property type="entry name" value="BTB"/>
    <property type="match status" value="1"/>
</dbReference>
<dbReference type="PANTHER" id="PTHR24410">
    <property type="entry name" value="HL07962P-RELATED"/>
    <property type="match status" value="1"/>
</dbReference>